<dbReference type="InterPro" id="IPR001647">
    <property type="entry name" value="HTH_TetR"/>
</dbReference>
<dbReference type="PROSITE" id="PS50977">
    <property type="entry name" value="HTH_TETR_2"/>
    <property type="match status" value="1"/>
</dbReference>
<feature type="DNA-binding region" description="H-T-H motif" evidence="5">
    <location>
        <begin position="37"/>
        <end position="56"/>
    </location>
</feature>
<dbReference type="PRINTS" id="PR00455">
    <property type="entry name" value="HTHTETR"/>
</dbReference>
<dbReference type="SUPFAM" id="SSF48498">
    <property type="entry name" value="Tetracyclin repressor-like, C-terminal domain"/>
    <property type="match status" value="1"/>
</dbReference>
<keyword evidence="2" id="KW-0805">Transcription regulation</keyword>
<evidence type="ECO:0000313" key="7">
    <source>
        <dbReference type="EMBL" id="MFC7582034.1"/>
    </source>
</evidence>
<evidence type="ECO:0000259" key="6">
    <source>
        <dbReference type="PROSITE" id="PS50977"/>
    </source>
</evidence>
<dbReference type="InterPro" id="IPR039538">
    <property type="entry name" value="BetI_C"/>
</dbReference>
<evidence type="ECO:0000256" key="2">
    <source>
        <dbReference type="ARBA" id="ARBA00023015"/>
    </source>
</evidence>
<sequence>MTLMARRGSYAKGVAKRNEILHRALDVVADHGFPNASVRELAEAVDLSQAGLLHYFDSKDDLFTQILHARDESDARHFSPGRPDDADGGNYFAHWTVDGPDQTFTTYLDVIEHNTHVPGLIELFARMEVRAADPANPAHEFFTDRNRNVQSTFVAAFHQLQAAGRMDPDVDVESLARILQAVSDGLQLQRLLEPGLDMAGIVGLLIRLIVPDWDPQGSPSPMSSAEREDT</sequence>
<dbReference type="PANTHER" id="PTHR30055:SF234">
    <property type="entry name" value="HTH-TYPE TRANSCRIPTIONAL REGULATOR BETI"/>
    <property type="match status" value="1"/>
</dbReference>
<dbReference type="Pfam" id="PF00440">
    <property type="entry name" value="TetR_N"/>
    <property type="match status" value="1"/>
</dbReference>
<evidence type="ECO:0000256" key="5">
    <source>
        <dbReference type="PROSITE-ProRule" id="PRU00335"/>
    </source>
</evidence>
<dbReference type="EMBL" id="JBHTEF010000001">
    <property type="protein sequence ID" value="MFC7582034.1"/>
    <property type="molecule type" value="Genomic_DNA"/>
</dbReference>
<evidence type="ECO:0000256" key="1">
    <source>
        <dbReference type="ARBA" id="ARBA00022491"/>
    </source>
</evidence>
<evidence type="ECO:0000313" key="8">
    <source>
        <dbReference type="Proteomes" id="UP001596527"/>
    </source>
</evidence>
<keyword evidence="4" id="KW-0804">Transcription</keyword>
<proteinExistence type="predicted"/>
<organism evidence="7 8">
    <name type="scientific">Schaalia naturae</name>
    <dbReference type="NCBI Taxonomy" id="635203"/>
    <lineage>
        <taxon>Bacteria</taxon>
        <taxon>Bacillati</taxon>
        <taxon>Actinomycetota</taxon>
        <taxon>Actinomycetes</taxon>
        <taxon>Actinomycetales</taxon>
        <taxon>Actinomycetaceae</taxon>
        <taxon>Schaalia</taxon>
    </lineage>
</organism>
<dbReference type="SUPFAM" id="SSF46689">
    <property type="entry name" value="Homeodomain-like"/>
    <property type="match status" value="1"/>
</dbReference>
<dbReference type="Pfam" id="PF13977">
    <property type="entry name" value="TetR_C_6"/>
    <property type="match status" value="1"/>
</dbReference>
<dbReference type="InterPro" id="IPR050109">
    <property type="entry name" value="HTH-type_TetR-like_transc_reg"/>
</dbReference>
<comment type="caution">
    <text evidence="7">The sequence shown here is derived from an EMBL/GenBank/DDBJ whole genome shotgun (WGS) entry which is preliminary data.</text>
</comment>
<keyword evidence="3 5" id="KW-0238">DNA-binding</keyword>
<name>A0ABW2SQ81_9ACTO</name>
<dbReference type="PANTHER" id="PTHR30055">
    <property type="entry name" value="HTH-TYPE TRANSCRIPTIONAL REGULATOR RUTR"/>
    <property type="match status" value="1"/>
</dbReference>
<keyword evidence="8" id="KW-1185">Reference proteome</keyword>
<keyword evidence="1" id="KW-0678">Repressor</keyword>
<dbReference type="RefSeq" id="WP_380975831.1">
    <property type="nucleotide sequence ID" value="NZ_JBHTEF010000001.1"/>
</dbReference>
<feature type="domain" description="HTH tetR-type" evidence="6">
    <location>
        <begin position="14"/>
        <end position="74"/>
    </location>
</feature>
<gene>
    <name evidence="7" type="ORF">ACFQWG_12600</name>
</gene>
<dbReference type="InterPro" id="IPR009057">
    <property type="entry name" value="Homeodomain-like_sf"/>
</dbReference>
<reference evidence="8" key="1">
    <citation type="journal article" date="2019" name="Int. J. Syst. Evol. Microbiol.">
        <title>The Global Catalogue of Microorganisms (GCM) 10K type strain sequencing project: providing services to taxonomists for standard genome sequencing and annotation.</title>
        <authorList>
            <consortium name="The Broad Institute Genomics Platform"/>
            <consortium name="The Broad Institute Genome Sequencing Center for Infectious Disease"/>
            <person name="Wu L."/>
            <person name="Ma J."/>
        </authorList>
    </citation>
    <scope>NUCLEOTIDE SEQUENCE [LARGE SCALE GENOMIC DNA]</scope>
    <source>
        <strain evidence="8">CCUG 56698</strain>
    </source>
</reference>
<dbReference type="InterPro" id="IPR036271">
    <property type="entry name" value="Tet_transcr_reg_TetR-rel_C_sf"/>
</dbReference>
<dbReference type="Gene3D" id="1.10.357.10">
    <property type="entry name" value="Tetracycline Repressor, domain 2"/>
    <property type="match status" value="1"/>
</dbReference>
<accession>A0ABW2SQ81</accession>
<dbReference type="Proteomes" id="UP001596527">
    <property type="component" value="Unassembled WGS sequence"/>
</dbReference>
<protein>
    <submittedName>
        <fullName evidence="7">TetR/AcrR family transcriptional regulator</fullName>
    </submittedName>
</protein>
<evidence type="ECO:0000256" key="4">
    <source>
        <dbReference type="ARBA" id="ARBA00023163"/>
    </source>
</evidence>
<evidence type="ECO:0000256" key="3">
    <source>
        <dbReference type="ARBA" id="ARBA00023125"/>
    </source>
</evidence>